<dbReference type="GeneID" id="27796460"/>
<keyword evidence="5" id="KW-0547">Nucleotide-binding</keyword>
<keyword evidence="4" id="KW-0472">Membrane</keyword>
<proteinExistence type="inferred from homology"/>
<dbReference type="SMART" id="SM00382">
    <property type="entry name" value="AAA"/>
    <property type="match status" value="1"/>
</dbReference>
<name>A0A6J5K1Z2_9BURK</name>
<evidence type="ECO:0000256" key="2">
    <source>
        <dbReference type="ARBA" id="ARBA00022448"/>
    </source>
</evidence>
<dbReference type="InterPro" id="IPR027417">
    <property type="entry name" value="P-loop_NTPase"/>
</dbReference>
<evidence type="ECO:0000259" key="8">
    <source>
        <dbReference type="PROSITE" id="PS50893"/>
    </source>
</evidence>
<evidence type="ECO:0000256" key="1">
    <source>
        <dbReference type="ARBA" id="ARBA00005417"/>
    </source>
</evidence>
<dbReference type="RefSeq" id="WP_015002247.1">
    <property type="nucleotide sequence ID" value="NZ_CADILN010000002.1"/>
</dbReference>
<keyword evidence="3" id="KW-1003">Cell membrane</keyword>
<dbReference type="EMBL" id="CADILN010000002">
    <property type="protein sequence ID" value="CAB4047816.1"/>
    <property type="molecule type" value="Genomic_DNA"/>
</dbReference>
<organism evidence="9 10">
    <name type="scientific">Paraburkholderia phenoliruptrix</name>
    <dbReference type="NCBI Taxonomy" id="252970"/>
    <lineage>
        <taxon>Bacteria</taxon>
        <taxon>Pseudomonadati</taxon>
        <taxon>Pseudomonadota</taxon>
        <taxon>Betaproteobacteria</taxon>
        <taxon>Burkholderiales</taxon>
        <taxon>Burkholderiaceae</taxon>
        <taxon>Paraburkholderia</taxon>
    </lineage>
</organism>
<dbReference type="AlphaFoldDB" id="A0A6J5K1Z2"/>
<protein>
    <submittedName>
        <fullName evidence="9">High-affinity branched-chain amino acid transport ATP-binding protein LivF</fullName>
    </submittedName>
</protein>
<feature type="domain" description="ABC transporter" evidence="8">
    <location>
        <begin position="7"/>
        <end position="247"/>
    </location>
</feature>
<keyword evidence="2" id="KW-0813">Transport</keyword>
<dbReference type="SUPFAM" id="SSF52540">
    <property type="entry name" value="P-loop containing nucleoside triphosphate hydrolases"/>
    <property type="match status" value="1"/>
</dbReference>
<dbReference type="GO" id="GO:0005524">
    <property type="term" value="F:ATP binding"/>
    <property type="evidence" value="ECO:0007669"/>
    <property type="project" value="UniProtKB-KW"/>
</dbReference>
<evidence type="ECO:0000256" key="4">
    <source>
        <dbReference type="ARBA" id="ARBA00022519"/>
    </source>
</evidence>
<dbReference type="PANTHER" id="PTHR43820:SF4">
    <property type="entry name" value="HIGH-AFFINITY BRANCHED-CHAIN AMINO ACID TRANSPORT ATP-BINDING PROTEIN LIVF"/>
    <property type="match status" value="1"/>
</dbReference>
<dbReference type="PANTHER" id="PTHR43820">
    <property type="entry name" value="HIGH-AFFINITY BRANCHED-CHAIN AMINO ACID TRANSPORT ATP-BINDING PROTEIN LIVF"/>
    <property type="match status" value="1"/>
</dbReference>
<keyword evidence="7" id="KW-0029">Amino-acid transport</keyword>
<dbReference type="GO" id="GO:0015658">
    <property type="term" value="F:branched-chain amino acid transmembrane transporter activity"/>
    <property type="evidence" value="ECO:0007669"/>
    <property type="project" value="TreeGrafter"/>
</dbReference>
<dbReference type="Proteomes" id="UP000494102">
    <property type="component" value="Unassembled WGS sequence"/>
</dbReference>
<evidence type="ECO:0000256" key="6">
    <source>
        <dbReference type="ARBA" id="ARBA00022840"/>
    </source>
</evidence>
<keyword evidence="4" id="KW-0997">Cell inner membrane</keyword>
<dbReference type="Gene3D" id="3.40.50.300">
    <property type="entry name" value="P-loop containing nucleotide triphosphate hydrolases"/>
    <property type="match status" value="1"/>
</dbReference>
<evidence type="ECO:0000313" key="10">
    <source>
        <dbReference type="Proteomes" id="UP000494102"/>
    </source>
</evidence>
<evidence type="ECO:0000256" key="3">
    <source>
        <dbReference type="ARBA" id="ARBA00022475"/>
    </source>
</evidence>
<reference evidence="9 10" key="1">
    <citation type="submission" date="2020-04" db="EMBL/GenBank/DDBJ databases">
        <authorList>
            <person name="De Canck E."/>
        </authorList>
    </citation>
    <scope>NUCLEOTIDE SEQUENCE [LARGE SCALE GENOMIC DNA]</scope>
    <source>
        <strain evidence="9 10">LMG 9964</strain>
    </source>
</reference>
<keyword evidence="6 9" id="KW-0067">ATP-binding</keyword>
<evidence type="ECO:0000256" key="7">
    <source>
        <dbReference type="ARBA" id="ARBA00022970"/>
    </source>
</evidence>
<dbReference type="InterPro" id="IPR052156">
    <property type="entry name" value="BCAA_Transport_ATP-bd_LivF"/>
</dbReference>
<comment type="similarity">
    <text evidence="1">Belongs to the ABC transporter superfamily.</text>
</comment>
<dbReference type="GO" id="GO:0016887">
    <property type="term" value="F:ATP hydrolysis activity"/>
    <property type="evidence" value="ECO:0007669"/>
    <property type="project" value="InterPro"/>
</dbReference>
<gene>
    <name evidence="9" type="primary">livF_3</name>
    <name evidence="9" type="ORF">LMG9964_01450</name>
</gene>
<dbReference type="PROSITE" id="PS50893">
    <property type="entry name" value="ABC_TRANSPORTER_2"/>
    <property type="match status" value="1"/>
</dbReference>
<dbReference type="Pfam" id="PF00005">
    <property type="entry name" value="ABC_tran"/>
    <property type="match status" value="1"/>
</dbReference>
<evidence type="ECO:0000256" key="5">
    <source>
        <dbReference type="ARBA" id="ARBA00022741"/>
    </source>
</evidence>
<accession>A0A6J5K1Z2</accession>
<dbReference type="GO" id="GO:0015807">
    <property type="term" value="P:L-amino acid transport"/>
    <property type="evidence" value="ECO:0007669"/>
    <property type="project" value="TreeGrafter"/>
</dbReference>
<sequence length="269" mass="28764">MSAAPILQVEAIHVAYGGLVPAVRGVSLSVPAGGIVALLGGNGAGKTTTLKAISSLIRAERGELTSGRIVYEGEAITHADPWRLTRRGLVQVLEGRRCFAHLTVEQNLGIGAFARRASRRSIDAGLERIYALFPRLKERRRMLAGHTSGGEQQMVALGRALMARPSLLLLDEPSMGLAPHVVDEIFEAIAALNRNDGVSILLAEQNAFNALRYAKYGYVLEGGRVVAEGRAERLLSLDILREAYLGGSKPPLRAAAAANEDRLASRVEG</sequence>
<dbReference type="InterPro" id="IPR003593">
    <property type="entry name" value="AAA+_ATPase"/>
</dbReference>
<evidence type="ECO:0000313" key="9">
    <source>
        <dbReference type="EMBL" id="CAB4047816.1"/>
    </source>
</evidence>
<dbReference type="CDD" id="cd03224">
    <property type="entry name" value="ABC_TM1139_LivF_branched"/>
    <property type="match status" value="1"/>
</dbReference>
<dbReference type="InterPro" id="IPR003439">
    <property type="entry name" value="ABC_transporter-like_ATP-bd"/>
</dbReference>